<keyword evidence="2" id="KW-1003">Cell membrane</keyword>
<keyword evidence="5 6" id="KW-0472">Membrane</keyword>
<dbReference type="RefSeq" id="WP_013008302.1">
    <property type="nucleotide sequence ID" value="NC_013939.1"/>
</dbReference>
<dbReference type="KEGG" id="ddf:DEFDS_1598"/>
<keyword evidence="9" id="KW-1185">Reference proteome</keyword>
<dbReference type="PANTHER" id="PTHR42709:SF6">
    <property type="entry name" value="UNDECAPRENYL PHOSPHATE TRANSPORTER A"/>
    <property type="match status" value="1"/>
</dbReference>
<dbReference type="InterPro" id="IPR051311">
    <property type="entry name" value="DedA_domain"/>
</dbReference>
<dbReference type="OrthoDB" id="9813426at2"/>
<feature type="transmembrane region" description="Helical" evidence="6">
    <location>
        <begin position="53"/>
        <end position="75"/>
    </location>
</feature>
<feature type="transmembrane region" description="Helical" evidence="6">
    <location>
        <begin position="175"/>
        <end position="193"/>
    </location>
</feature>
<dbReference type="EMBL" id="AP011529">
    <property type="protein sequence ID" value="BAI81056.1"/>
    <property type="molecule type" value="Genomic_DNA"/>
</dbReference>
<evidence type="ECO:0000256" key="3">
    <source>
        <dbReference type="ARBA" id="ARBA00022692"/>
    </source>
</evidence>
<gene>
    <name evidence="8" type="ordered locus">DEFDS_1598</name>
</gene>
<dbReference type="eggNOG" id="COG0586">
    <property type="taxonomic scope" value="Bacteria"/>
</dbReference>
<reference evidence="8 9" key="1">
    <citation type="journal article" date="2010" name="DNA Res.">
        <title>Bacterial lifestyle in a deep-sea hydrothermal vent chimney revealed by the genome sequence of the thermophilic bacterium Deferribacter desulfuricans SSM1.</title>
        <authorList>
            <person name="Takaki Y."/>
            <person name="Shimamura S."/>
            <person name="Nakagawa S."/>
            <person name="Fukuhara Y."/>
            <person name="Horikawa H."/>
            <person name="Ankai A."/>
            <person name="Harada T."/>
            <person name="Hosoyama A."/>
            <person name="Oguchi A."/>
            <person name="Fukui S."/>
            <person name="Fujita N."/>
            <person name="Takami H."/>
            <person name="Takai K."/>
        </authorList>
    </citation>
    <scope>NUCLEOTIDE SEQUENCE [LARGE SCALE GENOMIC DNA]</scope>
    <source>
        <strain evidence="9">DSM 14783 / JCM 11476 / NBRC 101012 / SSM1</strain>
    </source>
</reference>
<organism evidence="8 9">
    <name type="scientific">Deferribacter desulfuricans (strain DSM 14783 / JCM 11476 / NBRC 101012 / SSM1)</name>
    <dbReference type="NCBI Taxonomy" id="639282"/>
    <lineage>
        <taxon>Bacteria</taxon>
        <taxon>Pseudomonadati</taxon>
        <taxon>Deferribacterota</taxon>
        <taxon>Deferribacteres</taxon>
        <taxon>Deferribacterales</taxon>
        <taxon>Deferribacteraceae</taxon>
        <taxon>Deferribacter</taxon>
    </lineage>
</organism>
<feature type="transmembrane region" description="Helical" evidence="6">
    <location>
        <begin position="7"/>
        <end position="33"/>
    </location>
</feature>
<keyword evidence="3 6" id="KW-0812">Transmembrane</keyword>
<evidence type="ECO:0000313" key="9">
    <source>
        <dbReference type="Proteomes" id="UP000001520"/>
    </source>
</evidence>
<feature type="transmembrane region" description="Helical" evidence="6">
    <location>
        <begin position="139"/>
        <end position="160"/>
    </location>
</feature>
<evidence type="ECO:0000256" key="2">
    <source>
        <dbReference type="ARBA" id="ARBA00022475"/>
    </source>
</evidence>
<evidence type="ECO:0000256" key="1">
    <source>
        <dbReference type="ARBA" id="ARBA00004651"/>
    </source>
</evidence>
<dbReference type="Proteomes" id="UP000001520">
    <property type="component" value="Chromosome"/>
</dbReference>
<dbReference type="STRING" id="639282.DEFDS_1598"/>
<evidence type="ECO:0000313" key="8">
    <source>
        <dbReference type="EMBL" id="BAI81056.1"/>
    </source>
</evidence>
<evidence type="ECO:0000256" key="5">
    <source>
        <dbReference type="ARBA" id="ARBA00023136"/>
    </source>
</evidence>
<evidence type="ECO:0000256" key="4">
    <source>
        <dbReference type="ARBA" id="ARBA00022989"/>
    </source>
</evidence>
<comment type="subcellular location">
    <subcellularLocation>
        <location evidence="1">Cell membrane</location>
        <topology evidence="1">Multi-pass membrane protein</topology>
    </subcellularLocation>
</comment>
<dbReference type="AlphaFoldDB" id="D3P8L6"/>
<evidence type="ECO:0000256" key="6">
    <source>
        <dbReference type="SAM" id="Phobius"/>
    </source>
</evidence>
<keyword evidence="4 6" id="KW-1133">Transmembrane helix</keyword>
<dbReference type="InterPro" id="IPR032816">
    <property type="entry name" value="VTT_dom"/>
</dbReference>
<dbReference type="HOGENOM" id="CLU_044208_1_1_0"/>
<evidence type="ECO:0000259" key="7">
    <source>
        <dbReference type="Pfam" id="PF09335"/>
    </source>
</evidence>
<sequence length="200" mass="22578">MDKIVAFIVGGVAQIGYFGIIVLMALESSFFPFPSEVVIPPAGFLASQGEMNLLLVILCGILGSLIGAYLNYFIAYKYGRIFLLKYGKYLFIDEVKFRKIELFFNKHGEITTFIGRLLPGIRQYISFPAGLAKMNLFKFTLFTGLGAGIWIVILAYVGYFVGNNLELVKANIHKITLYLIPFIVILVVAYIFYNRRKRSI</sequence>
<proteinExistence type="predicted"/>
<feature type="domain" description="VTT" evidence="7">
    <location>
        <begin position="33"/>
        <end position="159"/>
    </location>
</feature>
<name>D3P8L6_DEFDS</name>
<dbReference type="GO" id="GO:0005886">
    <property type="term" value="C:plasma membrane"/>
    <property type="evidence" value="ECO:0007669"/>
    <property type="project" value="UniProtKB-SubCell"/>
</dbReference>
<dbReference type="Pfam" id="PF09335">
    <property type="entry name" value="VTT_dom"/>
    <property type="match status" value="1"/>
</dbReference>
<dbReference type="PANTHER" id="PTHR42709">
    <property type="entry name" value="ALKALINE PHOSPHATASE LIKE PROTEIN"/>
    <property type="match status" value="1"/>
</dbReference>
<accession>D3P8L6</accession>
<protein>
    <recommendedName>
        <fullName evidence="7">VTT domain-containing protein</fullName>
    </recommendedName>
</protein>